<dbReference type="SUPFAM" id="SSF89260">
    <property type="entry name" value="Collagen-binding domain"/>
    <property type="match status" value="2"/>
</dbReference>
<feature type="domain" description="Peptidase C-terminal archaeal/bacterial" evidence="3">
    <location>
        <begin position="302"/>
        <end position="368"/>
    </location>
</feature>
<dbReference type="InterPro" id="IPR007280">
    <property type="entry name" value="Peptidase_C_arc/bac"/>
</dbReference>
<proteinExistence type="predicted"/>
<evidence type="ECO:0000256" key="2">
    <source>
        <dbReference type="SAM" id="SignalP"/>
    </source>
</evidence>
<reference evidence="4" key="1">
    <citation type="submission" date="2022-06" db="EMBL/GenBank/DDBJ databases">
        <title>Genome sequencing of Brevibacillus sp. BB3-R1.</title>
        <authorList>
            <person name="Heo J."/>
            <person name="Lee D."/>
            <person name="Won M."/>
            <person name="Han B.-H."/>
            <person name="Hong S.-B."/>
            <person name="Kwon S.-W."/>
        </authorList>
    </citation>
    <scope>NUCLEOTIDE SEQUENCE</scope>
    <source>
        <strain evidence="4">BB3-R1</strain>
    </source>
</reference>
<dbReference type="SUPFAM" id="SSF53474">
    <property type="entry name" value="alpha/beta-Hydrolases"/>
    <property type="match status" value="1"/>
</dbReference>
<keyword evidence="5" id="KW-1185">Reference proteome</keyword>
<dbReference type="PANTHER" id="PTHR11440">
    <property type="entry name" value="LECITHIN-CHOLESTEROL ACYLTRANSFERASE-RELATED"/>
    <property type="match status" value="1"/>
</dbReference>
<feature type="region of interest" description="Disordered" evidence="1">
    <location>
        <begin position="833"/>
        <end position="885"/>
    </location>
</feature>
<dbReference type="Gene3D" id="2.60.120.380">
    <property type="match status" value="2"/>
</dbReference>
<gene>
    <name evidence="4" type="ORF">NDK47_25750</name>
</gene>
<keyword evidence="2" id="KW-0732">Signal</keyword>
<evidence type="ECO:0000256" key="1">
    <source>
        <dbReference type="SAM" id="MobiDB-lite"/>
    </source>
</evidence>
<feature type="compositionally biased region" description="Acidic residues" evidence="1">
    <location>
        <begin position="865"/>
        <end position="875"/>
    </location>
</feature>
<accession>A0ABY4WEZ8</accession>
<feature type="region of interest" description="Disordered" evidence="1">
    <location>
        <begin position="57"/>
        <end position="101"/>
    </location>
</feature>
<evidence type="ECO:0000313" key="4">
    <source>
        <dbReference type="EMBL" id="USG65469.1"/>
    </source>
</evidence>
<dbReference type="InterPro" id="IPR003386">
    <property type="entry name" value="LACT/PDAT_acylTrfase"/>
</dbReference>
<dbReference type="EMBL" id="CP098755">
    <property type="protein sequence ID" value="USG65469.1"/>
    <property type="molecule type" value="Genomic_DNA"/>
</dbReference>
<feature type="chain" id="PRO_5047429622" evidence="2">
    <location>
        <begin position="28"/>
        <end position="885"/>
    </location>
</feature>
<dbReference type="Proteomes" id="UP001056500">
    <property type="component" value="Chromosome"/>
</dbReference>
<feature type="compositionally biased region" description="Low complexity" evidence="1">
    <location>
        <begin position="836"/>
        <end position="845"/>
    </location>
</feature>
<dbReference type="RefSeq" id="WP_251872551.1">
    <property type="nucleotide sequence ID" value="NZ_CP098755.1"/>
</dbReference>
<evidence type="ECO:0000259" key="3">
    <source>
        <dbReference type="Pfam" id="PF04151"/>
    </source>
</evidence>
<name>A0ABY4WEZ8_9BACL</name>
<organism evidence="4 5">
    <name type="scientific">Brevibacillus ruminantium</name>
    <dbReference type="NCBI Taxonomy" id="2950604"/>
    <lineage>
        <taxon>Bacteria</taxon>
        <taxon>Bacillati</taxon>
        <taxon>Bacillota</taxon>
        <taxon>Bacilli</taxon>
        <taxon>Bacillales</taxon>
        <taxon>Paenibacillaceae</taxon>
        <taxon>Brevibacillus</taxon>
    </lineage>
</organism>
<dbReference type="Pfam" id="PF04151">
    <property type="entry name" value="PPC"/>
    <property type="match status" value="1"/>
</dbReference>
<dbReference type="Gene3D" id="3.40.50.1820">
    <property type="entry name" value="alpha/beta hydrolase"/>
    <property type="match status" value="1"/>
</dbReference>
<protein>
    <submittedName>
        <fullName evidence="4">Pre-peptidase C-terminal domain-containing protein</fullName>
    </submittedName>
</protein>
<sequence length="885" mass="101311">MKKFARITRILVLMALLFTSITPTGFASEELRRGKQLLEREAEEGFVPSVLLEEWLNDEGEPGQLTDDEVEESKETNLDDQDDSPNSEGQTDEWEEAEDLTEQEAELVDEAEHLGELDQAEIEKNARAFYRRFAGAKKLSEADLRKMPTIYEMEPNDTFNYADWLTVGRPAYGKIRTGSDVDMWKVKPKDNGTLSFSLVKPSRADYHLYVYDEEKRELGSSKEPVGKDQKIEEIYVEKEKFYYIQIVGNNGSFDPFEYYRIRADFFSNNEMALDPYEPNNSIKEAYELTPGKITANLHRIDDVDFYAVTLDKASTIVVNLTDIPEGMDLDLILYDSQQKRLASSEKAKNMDEEIVYNGDPGTYYIKVFASRTSGFKNHAYQLEVKVDTIPIILIPGIGGSRLLAKDKVGVYEAWLGLVETGVGINNPLHRHLLSLEPKSKNSVEVKQKNEEFGLTVFPEKEDEGFRAIEYLSYTFNQNFVKKKVEQYASMVQRLEEMGYTKNLDLFAMPYDWRYSNKDNAKFLKQKIDEALKSSGARQVQLVAHSMGGLLTKETLLSNISYQSKVKRVIYMGTPFLGSPRAYQALKFGYDFGVPLLHEETGKIIAEYAPAVYELLPSPMYFQKGTVLKRDPVYAFTYEDMLKDNRVKLDYLPLLRQAEILHNKWDKLTLRVPQYSIIGFGQPTLLGYEYHSGHGELLPFFDHSGDGTVPLLSANYSLKDMVKKYYIPEGHASLPKNPQVIEQVIQLLQGIESAQTGLRRNLQQDSQYLYYILSREDGSFPEISFQKSGKTMTISRDKKEDWENLRVEYHGNIVVIHVLDQEPLLFLQPSQLRGVNSSPSISIEKYSSTDRGGATYDISMDGGLDQQDDELEFEQDDQYHRRSRGD</sequence>
<feature type="signal peptide" evidence="2">
    <location>
        <begin position="1"/>
        <end position="27"/>
    </location>
</feature>
<evidence type="ECO:0000313" key="5">
    <source>
        <dbReference type="Proteomes" id="UP001056500"/>
    </source>
</evidence>
<dbReference type="InterPro" id="IPR029058">
    <property type="entry name" value="AB_hydrolase_fold"/>
</dbReference>
<feature type="compositionally biased region" description="Basic and acidic residues" evidence="1">
    <location>
        <begin position="876"/>
        <end position="885"/>
    </location>
</feature>
<dbReference type="Pfam" id="PF02450">
    <property type="entry name" value="LCAT"/>
    <property type="match status" value="1"/>
</dbReference>